<accession>A0A382EM95</accession>
<feature type="coiled-coil region" evidence="1">
    <location>
        <begin position="98"/>
        <end position="164"/>
    </location>
</feature>
<sequence>MMDQDRTDLMELQKLDIKIQETKQRIGAFDPLFEEVEEPALILETELGTARKRLQEMKLEERRLELSSEEKETRRQRLDEKLGSVRNLREEAAVSAELEMVKRALQNDEQEALTLLDQLRKIEERGEELETAYTEASELVEPKLQELLAQRSEAEEALTSLHKEREQFAGGMSPDELKVYDAIRAGGREVAVARLTEDGACGHCFSVIPLQLQNQIRHEAELIRCEGCGVILATMEPEAEDSDEEPEVAEAGVQIPATEGEEDTIDEELVQSDGGEDVEVELEVLESGKVGDPLDTGNDKDQDQE</sequence>
<reference evidence="3" key="1">
    <citation type="submission" date="2018-05" db="EMBL/GenBank/DDBJ databases">
        <authorList>
            <person name="Lanie J.A."/>
            <person name="Ng W.-L."/>
            <person name="Kazmierczak K.M."/>
            <person name="Andrzejewski T.M."/>
            <person name="Davidsen T.M."/>
            <person name="Wayne K.J."/>
            <person name="Tettelin H."/>
            <person name="Glass J.I."/>
            <person name="Rusch D."/>
            <person name="Podicherti R."/>
            <person name="Tsui H.-C.T."/>
            <person name="Winkler M.E."/>
        </authorList>
    </citation>
    <scope>NUCLEOTIDE SEQUENCE</scope>
</reference>
<evidence type="ECO:0000256" key="2">
    <source>
        <dbReference type="SAM" id="MobiDB-lite"/>
    </source>
</evidence>
<dbReference type="Gene3D" id="1.10.287.1490">
    <property type="match status" value="1"/>
</dbReference>
<organism evidence="3">
    <name type="scientific">marine metagenome</name>
    <dbReference type="NCBI Taxonomy" id="408172"/>
    <lineage>
        <taxon>unclassified sequences</taxon>
        <taxon>metagenomes</taxon>
        <taxon>ecological metagenomes</taxon>
    </lineage>
</organism>
<evidence type="ECO:0000313" key="3">
    <source>
        <dbReference type="EMBL" id="SVB51017.1"/>
    </source>
</evidence>
<feature type="coiled-coil region" evidence="1">
    <location>
        <begin position="40"/>
        <end position="74"/>
    </location>
</feature>
<dbReference type="AlphaFoldDB" id="A0A382EM95"/>
<feature type="compositionally biased region" description="Acidic residues" evidence="2">
    <location>
        <begin position="259"/>
        <end position="284"/>
    </location>
</feature>
<keyword evidence="1" id="KW-0175">Coiled coil</keyword>
<feature type="compositionally biased region" description="Acidic residues" evidence="2">
    <location>
        <begin position="237"/>
        <end position="248"/>
    </location>
</feature>
<evidence type="ECO:0000256" key="1">
    <source>
        <dbReference type="SAM" id="Coils"/>
    </source>
</evidence>
<evidence type="ECO:0008006" key="4">
    <source>
        <dbReference type="Google" id="ProtNLM"/>
    </source>
</evidence>
<feature type="region of interest" description="Disordered" evidence="2">
    <location>
        <begin position="237"/>
        <end position="305"/>
    </location>
</feature>
<name>A0A382EM95_9ZZZZ</name>
<proteinExistence type="predicted"/>
<protein>
    <recommendedName>
        <fullName evidence="4">C4-type zinc ribbon domain-containing protein</fullName>
    </recommendedName>
</protein>
<dbReference type="EMBL" id="UINC01044918">
    <property type="protein sequence ID" value="SVB51017.1"/>
    <property type="molecule type" value="Genomic_DNA"/>
</dbReference>
<gene>
    <name evidence="3" type="ORF">METZ01_LOCUS203871</name>
</gene>